<evidence type="ECO:0000313" key="1">
    <source>
        <dbReference type="EMBL" id="EFV14276.1"/>
    </source>
</evidence>
<dbReference type="OrthoDB" id="342114at2"/>
<dbReference type="Proteomes" id="UP000004816">
    <property type="component" value="Unassembled WGS sequence"/>
</dbReference>
<organism evidence="1 2">
    <name type="scientific">Segniliparus rugosus (strain ATCC BAA-974 / DSM 45345 / CCUG 50838 / CIP 108380 / JCM 13579 / CDC 945)</name>
    <dbReference type="NCBI Taxonomy" id="679197"/>
    <lineage>
        <taxon>Bacteria</taxon>
        <taxon>Bacillati</taxon>
        <taxon>Actinomycetota</taxon>
        <taxon>Actinomycetes</taxon>
        <taxon>Mycobacteriales</taxon>
        <taxon>Segniliparaceae</taxon>
        <taxon>Segniliparus</taxon>
    </lineage>
</organism>
<dbReference type="EMBL" id="ACZI02000003">
    <property type="protein sequence ID" value="EFV14276.1"/>
    <property type="molecule type" value="Genomic_DNA"/>
</dbReference>
<dbReference type="HOGENOM" id="CLU_122848_0_0_11"/>
<protein>
    <submittedName>
        <fullName evidence="1">Uncharacterized protein</fullName>
    </submittedName>
</protein>
<evidence type="ECO:0000313" key="2">
    <source>
        <dbReference type="Proteomes" id="UP000004816"/>
    </source>
</evidence>
<proteinExistence type="predicted"/>
<dbReference type="RefSeq" id="WP_007468223.1">
    <property type="nucleotide sequence ID" value="NZ_KI391954.1"/>
</dbReference>
<dbReference type="AlphaFoldDB" id="E5XN18"/>
<gene>
    <name evidence="1" type="ORF">HMPREF9336_00888</name>
</gene>
<keyword evidence="2" id="KW-1185">Reference proteome</keyword>
<sequence>MAGFSSIAFVLQEFESWALLAGVVPVVDGTSLVELAAQYEARAGFVPSGGYAPLTSSPGTLLAYYLGETSDDMLFGEGKTALLGCSCGEAGCWPFCCRIQVSRNSVTWSGFGQPFRPERDYEGFGPFVFDRGEYEAALAALTRAARA</sequence>
<dbReference type="eggNOG" id="ENOG50336QZ">
    <property type="taxonomic scope" value="Bacteria"/>
</dbReference>
<name>E5XN18_SEGRC</name>
<accession>E5XN18</accession>
<reference evidence="1 2" key="1">
    <citation type="journal article" date="2011" name="Stand. Genomic Sci.">
        <title>High quality draft genome sequence of Segniliparus rugosus CDC 945(T)= (ATCC BAA-974(T)).</title>
        <authorList>
            <person name="Earl A.M."/>
            <person name="Desjardins C.A."/>
            <person name="Fitzgerald M.G."/>
            <person name="Arachchi H.M."/>
            <person name="Zeng Q."/>
            <person name="Mehta T."/>
            <person name="Griggs A."/>
            <person name="Birren B.W."/>
            <person name="Toney N.C."/>
            <person name="Carr J."/>
            <person name="Posey J."/>
            <person name="Butler W.R."/>
        </authorList>
    </citation>
    <scope>NUCLEOTIDE SEQUENCE [LARGE SCALE GENOMIC DNA]</scope>
    <source>
        <strain evidence="2">ATCC BAA-974 / DSM 45345 / CCUG 50838 / CIP 108380 / JCM 13579 / CDC 945</strain>
    </source>
</reference>
<comment type="caution">
    <text evidence="1">The sequence shown here is derived from an EMBL/GenBank/DDBJ whole genome shotgun (WGS) entry which is preliminary data.</text>
</comment>